<dbReference type="InterPro" id="IPR013083">
    <property type="entry name" value="Znf_RING/FYVE/PHD"/>
</dbReference>
<dbReference type="InterPro" id="IPR011011">
    <property type="entry name" value="Znf_FYVE_PHD"/>
</dbReference>
<evidence type="ECO:0008006" key="6">
    <source>
        <dbReference type="Google" id="ProtNLM"/>
    </source>
</evidence>
<evidence type="ECO:0000256" key="2">
    <source>
        <dbReference type="ARBA" id="ARBA00022771"/>
    </source>
</evidence>
<evidence type="ECO:0000313" key="4">
    <source>
        <dbReference type="EMBL" id="KAK8878336.1"/>
    </source>
</evidence>
<dbReference type="PROSITE" id="PS01359">
    <property type="entry name" value="ZF_PHD_1"/>
    <property type="match status" value="1"/>
</dbReference>
<keyword evidence="2" id="KW-0863">Zinc-finger</keyword>
<comment type="caution">
    <text evidence="4">The sequence shown here is derived from an EMBL/GenBank/DDBJ whole genome shotgun (WGS) entry which is preliminary data.</text>
</comment>
<sequence>MESEQITSFLSALATEISNYEPHPTVQSAHGILSNSEICKEQSIRCICGNDMQIQGKELVRCTKCGYYLHKACLDLPINSDFTQFVCPICNFQVDGSDPLSYLTSMTDKFNKFIDDFAKMFTKGEEITNELPYKLKRLKSPNEVNYYSDCFKLLESNIRDLEQEYMLNLEKLNEIGMPPTSNTA</sequence>
<organism evidence="4 5">
    <name type="scientific">Tritrichomonas musculus</name>
    <dbReference type="NCBI Taxonomy" id="1915356"/>
    <lineage>
        <taxon>Eukaryota</taxon>
        <taxon>Metamonada</taxon>
        <taxon>Parabasalia</taxon>
        <taxon>Tritrichomonadida</taxon>
        <taxon>Tritrichomonadidae</taxon>
        <taxon>Tritrichomonas</taxon>
    </lineage>
</organism>
<keyword evidence="5" id="KW-1185">Reference proteome</keyword>
<name>A0ABR2JLK4_9EUKA</name>
<dbReference type="SUPFAM" id="SSF57903">
    <property type="entry name" value="FYVE/PHD zinc finger"/>
    <property type="match status" value="1"/>
</dbReference>
<dbReference type="EMBL" id="JAPFFF010000011">
    <property type="protein sequence ID" value="KAK8878336.1"/>
    <property type="molecule type" value="Genomic_DNA"/>
</dbReference>
<accession>A0ABR2JLK4</accession>
<proteinExistence type="predicted"/>
<keyword evidence="3" id="KW-0862">Zinc</keyword>
<dbReference type="Gene3D" id="3.30.40.10">
    <property type="entry name" value="Zinc/RING finger domain, C3HC4 (zinc finger)"/>
    <property type="match status" value="1"/>
</dbReference>
<dbReference type="Proteomes" id="UP001470230">
    <property type="component" value="Unassembled WGS sequence"/>
</dbReference>
<evidence type="ECO:0000313" key="5">
    <source>
        <dbReference type="Proteomes" id="UP001470230"/>
    </source>
</evidence>
<protein>
    <recommendedName>
        <fullName evidence="6">PHD-type domain-containing protein</fullName>
    </recommendedName>
</protein>
<dbReference type="InterPro" id="IPR019786">
    <property type="entry name" value="Zinc_finger_PHD-type_CS"/>
</dbReference>
<keyword evidence="1" id="KW-0479">Metal-binding</keyword>
<reference evidence="4 5" key="1">
    <citation type="submission" date="2024-04" db="EMBL/GenBank/DDBJ databases">
        <title>Tritrichomonas musculus Genome.</title>
        <authorList>
            <person name="Alves-Ferreira E."/>
            <person name="Grigg M."/>
            <person name="Lorenzi H."/>
            <person name="Galac M."/>
        </authorList>
    </citation>
    <scope>NUCLEOTIDE SEQUENCE [LARGE SCALE GENOMIC DNA]</scope>
    <source>
        <strain evidence="4 5">EAF2021</strain>
    </source>
</reference>
<evidence type="ECO:0000256" key="3">
    <source>
        <dbReference type="ARBA" id="ARBA00022833"/>
    </source>
</evidence>
<gene>
    <name evidence="4" type="ORF">M9Y10_005103</name>
</gene>
<evidence type="ECO:0000256" key="1">
    <source>
        <dbReference type="ARBA" id="ARBA00022723"/>
    </source>
</evidence>